<organism evidence="2 3">
    <name type="scientific">Acropora cervicornis</name>
    <name type="common">Staghorn coral</name>
    <dbReference type="NCBI Taxonomy" id="6130"/>
    <lineage>
        <taxon>Eukaryota</taxon>
        <taxon>Metazoa</taxon>
        <taxon>Cnidaria</taxon>
        <taxon>Anthozoa</taxon>
        <taxon>Hexacorallia</taxon>
        <taxon>Scleractinia</taxon>
        <taxon>Astrocoeniina</taxon>
        <taxon>Acroporidae</taxon>
        <taxon>Acropora</taxon>
    </lineage>
</organism>
<feature type="non-terminal residue" evidence="2">
    <location>
        <position position="153"/>
    </location>
</feature>
<feature type="region of interest" description="Disordered" evidence="1">
    <location>
        <begin position="118"/>
        <end position="153"/>
    </location>
</feature>
<reference evidence="2" key="1">
    <citation type="journal article" date="2023" name="G3 (Bethesda)">
        <title>Whole genome assembly and annotation of the endangered Caribbean coral Acropora cervicornis.</title>
        <authorList>
            <person name="Selwyn J.D."/>
            <person name="Vollmer S.V."/>
        </authorList>
    </citation>
    <scope>NUCLEOTIDE SEQUENCE</scope>
    <source>
        <strain evidence="2">K2</strain>
    </source>
</reference>
<feature type="compositionally biased region" description="Low complexity" evidence="1">
    <location>
        <begin position="139"/>
        <end position="153"/>
    </location>
</feature>
<dbReference type="AlphaFoldDB" id="A0AAD9R466"/>
<dbReference type="Proteomes" id="UP001249851">
    <property type="component" value="Unassembled WGS sequence"/>
</dbReference>
<evidence type="ECO:0000313" key="2">
    <source>
        <dbReference type="EMBL" id="KAK2572500.1"/>
    </source>
</evidence>
<reference evidence="2" key="2">
    <citation type="journal article" date="2023" name="Science">
        <title>Genomic signatures of disease resistance in endangered staghorn corals.</title>
        <authorList>
            <person name="Vollmer S.V."/>
            <person name="Selwyn J.D."/>
            <person name="Despard B.A."/>
            <person name="Roesel C.L."/>
        </authorList>
    </citation>
    <scope>NUCLEOTIDE SEQUENCE</scope>
    <source>
        <strain evidence="2">K2</strain>
    </source>
</reference>
<accession>A0AAD9R466</accession>
<proteinExistence type="predicted"/>
<gene>
    <name evidence="2" type="ORF">P5673_002754</name>
</gene>
<protein>
    <submittedName>
        <fullName evidence="2">Uncharacterized protein</fullName>
    </submittedName>
</protein>
<name>A0AAD9R466_ACRCE</name>
<dbReference type="EMBL" id="JARQWQ010000004">
    <property type="protein sequence ID" value="KAK2572500.1"/>
    <property type="molecule type" value="Genomic_DNA"/>
</dbReference>
<feature type="compositionally biased region" description="Polar residues" evidence="1">
    <location>
        <begin position="118"/>
        <end position="128"/>
    </location>
</feature>
<sequence>ICTRAGANFNVSQAVEELFSKEDLVEVYLFDANGTQFAQIHSNKGASLSLRNEGHSPMTAYLNRLSIEQGSLIFHEINQGDDETTIILEALLNSEQTSFGALSTKTMRIFVCNSSEPIGRAQSSTSLSPKRLGSDYPPSSSSTTGQKTSSDLA</sequence>
<keyword evidence="3" id="KW-1185">Reference proteome</keyword>
<evidence type="ECO:0000313" key="3">
    <source>
        <dbReference type="Proteomes" id="UP001249851"/>
    </source>
</evidence>
<comment type="caution">
    <text evidence="2">The sequence shown here is derived from an EMBL/GenBank/DDBJ whole genome shotgun (WGS) entry which is preliminary data.</text>
</comment>
<evidence type="ECO:0000256" key="1">
    <source>
        <dbReference type="SAM" id="MobiDB-lite"/>
    </source>
</evidence>